<accession>A0A8J6JAU7</accession>
<proteinExistence type="predicted"/>
<dbReference type="EMBL" id="JACOPQ010000002">
    <property type="protein sequence ID" value="MBC5736021.1"/>
    <property type="molecule type" value="Genomic_DNA"/>
</dbReference>
<protein>
    <submittedName>
        <fullName evidence="1">SIR2 family protein</fullName>
    </submittedName>
</protein>
<sequence length="872" mass="100640">MYLVGDEQLLIDRMSIRTPILVLGAGFSKGIQSQDGKPLPAGSELAGELFDEVLAKSKTVKKEDLEDYWAERSDLKKTCDNIEMEHLVEQRDRFLQKRFSGCRCLSGDFHMFLLDYPWRHIFTLNIDDLVEAIYSNVPAKQRPLVHVKQCSTLHNGTSLELYKLHGSVNRPDLGFVFDSAEYRNYEAIPSWALNTFGYLSLTNDVVFLGTEFQEEDLQLIIQQLNSMVEIVQPPHYFFVSPKINNRKLVRKIEEKRNMHFIPWTAQKFLTTIKDRIAAVGEARRKMRDYGMVFYDEQVPADENKLNQYMSELYMGAPPRPYDFIKNIDIIRPQVDGRAKALASKGKHHLVAIYGEAYVGKTCAAIRLGVDLMRLDYEFSVFNLPYSMNATAYQERIIEYLEVLPEGAKVAILAERMSYYYNRVKDILNKCPPNVSSLIFICTGSLQDHNSKKYLLDSYESLEEVYISEKTKDGRQAANIYDKLEETNHLNKLRLYGNTRKECIDYIRKLNDLIDVLYTAQEGRQFVSYFSDMIERMQASQNKTAFLILSTFGALDISEISAALFSNILSGCGLEVDMHTFALDYADLIRLQDDRISIRCSRLLWASVQTQLDRDELLSWINFAVRFLARNLSEQEETVQNEIFQKLLKIKSLRKQLQLDDSMMLNLFLQIEKVCKHLSYYWVQRGILHRDMEHFEEANNAFSEAAAIRNNTSYHVKHAQAKNYMTWGVWGVYNEPQHAQYYFDIGKKQIEELIEKASYRYFAYSVHTYVDMIIKYHSASGEGISDAALLNMAQLLLRMPDVYSDRLGPSIVKKFSDYCGRISWKNECLTALDNKYNRVDKGINPGLAECEFDSDDIVVVGNDEIAESVQSDG</sequence>
<comment type="caution">
    <text evidence="1">The sequence shown here is derived from an EMBL/GenBank/DDBJ whole genome shotgun (WGS) entry which is preliminary data.</text>
</comment>
<dbReference type="AlphaFoldDB" id="A0A8J6JAU7"/>
<keyword evidence="2" id="KW-1185">Reference proteome</keyword>
<name>A0A8J6JAU7_9FIRM</name>
<reference evidence="1" key="1">
    <citation type="submission" date="2020-08" db="EMBL/GenBank/DDBJ databases">
        <title>Genome public.</title>
        <authorList>
            <person name="Liu C."/>
            <person name="Sun Q."/>
        </authorList>
    </citation>
    <scope>NUCLEOTIDE SEQUENCE</scope>
    <source>
        <strain evidence="1">NSJ-52</strain>
    </source>
</reference>
<dbReference type="Proteomes" id="UP000607645">
    <property type="component" value="Unassembled WGS sequence"/>
</dbReference>
<dbReference type="Pfam" id="PF13289">
    <property type="entry name" value="SIR2_2"/>
    <property type="match status" value="1"/>
</dbReference>
<organism evidence="1 2">
    <name type="scientific">Lawsonibacter faecis</name>
    <dbReference type="NCBI Taxonomy" id="2763052"/>
    <lineage>
        <taxon>Bacteria</taxon>
        <taxon>Bacillati</taxon>
        <taxon>Bacillota</taxon>
        <taxon>Clostridia</taxon>
        <taxon>Eubacteriales</taxon>
        <taxon>Oscillospiraceae</taxon>
        <taxon>Lawsonibacter</taxon>
    </lineage>
</organism>
<evidence type="ECO:0000313" key="2">
    <source>
        <dbReference type="Proteomes" id="UP000607645"/>
    </source>
</evidence>
<gene>
    <name evidence="1" type="ORF">H8S62_03200</name>
</gene>
<dbReference type="RefSeq" id="WP_186918435.1">
    <property type="nucleotide sequence ID" value="NZ_JACOPQ010000002.1"/>
</dbReference>
<evidence type="ECO:0000313" key="1">
    <source>
        <dbReference type="EMBL" id="MBC5736021.1"/>
    </source>
</evidence>